<accession>A0A8E2ETW6</accession>
<sequence>MARLTKFALVFTPFSTASSILSIQNNICFVIFVLTVIPVLLISILIGMKGLSRKEILRRSRESSTHLRHKVVSLVYRVPNDNPHNA</sequence>
<evidence type="ECO:0000256" key="1">
    <source>
        <dbReference type="SAM" id="Phobius"/>
    </source>
</evidence>
<keyword evidence="1" id="KW-0472">Membrane</keyword>
<keyword evidence="1" id="KW-1133">Transmembrane helix</keyword>
<evidence type="ECO:0000313" key="2">
    <source>
        <dbReference type="EMBL" id="OCL04560.1"/>
    </source>
</evidence>
<feature type="transmembrane region" description="Helical" evidence="1">
    <location>
        <begin position="29"/>
        <end position="51"/>
    </location>
</feature>
<organism evidence="2 3">
    <name type="scientific">Glonium stellatum</name>
    <dbReference type="NCBI Taxonomy" id="574774"/>
    <lineage>
        <taxon>Eukaryota</taxon>
        <taxon>Fungi</taxon>
        <taxon>Dikarya</taxon>
        <taxon>Ascomycota</taxon>
        <taxon>Pezizomycotina</taxon>
        <taxon>Dothideomycetes</taxon>
        <taxon>Pleosporomycetidae</taxon>
        <taxon>Gloniales</taxon>
        <taxon>Gloniaceae</taxon>
        <taxon>Glonium</taxon>
    </lineage>
</organism>
<dbReference type="Proteomes" id="UP000250140">
    <property type="component" value="Unassembled WGS sequence"/>
</dbReference>
<keyword evidence="1" id="KW-0812">Transmembrane</keyword>
<keyword evidence="3" id="KW-1185">Reference proteome</keyword>
<dbReference type="EMBL" id="KV750472">
    <property type="protein sequence ID" value="OCL04560.1"/>
    <property type="molecule type" value="Genomic_DNA"/>
</dbReference>
<gene>
    <name evidence="2" type="ORF">AOQ84DRAFT_115296</name>
</gene>
<reference evidence="2 3" key="1">
    <citation type="journal article" date="2016" name="Nat. Commun.">
        <title>Ectomycorrhizal ecology is imprinted in the genome of the dominant symbiotic fungus Cenococcum geophilum.</title>
        <authorList>
            <consortium name="DOE Joint Genome Institute"/>
            <person name="Peter M."/>
            <person name="Kohler A."/>
            <person name="Ohm R.A."/>
            <person name="Kuo A."/>
            <person name="Krutzmann J."/>
            <person name="Morin E."/>
            <person name="Arend M."/>
            <person name="Barry K.W."/>
            <person name="Binder M."/>
            <person name="Choi C."/>
            <person name="Clum A."/>
            <person name="Copeland A."/>
            <person name="Grisel N."/>
            <person name="Haridas S."/>
            <person name="Kipfer T."/>
            <person name="LaButti K."/>
            <person name="Lindquist E."/>
            <person name="Lipzen A."/>
            <person name="Maire R."/>
            <person name="Meier B."/>
            <person name="Mihaltcheva S."/>
            <person name="Molinier V."/>
            <person name="Murat C."/>
            <person name="Poggeler S."/>
            <person name="Quandt C.A."/>
            <person name="Sperisen C."/>
            <person name="Tritt A."/>
            <person name="Tisserant E."/>
            <person name="Crous P.W."/>
            <person name="Henrissat B."/>
            <person name="Nehls U."/>
            <person name="Egli S."/>
            <person name="Spatafora J.W."/>
            <person name="Grigoriev I.V."/>
            <person name="Martin F.M."/>
        </authorList>
    </citation>
    <scope>NUCLEOTIDE SEQUENCE [LARGE SCALE GENOMIC DNA]</scope>
    <source>
        <strain evidence="2 3">CBS 207.34</strain>
    </source>
</reference>
<dbReference type="AlphaFoldDB" id="A0A8E2ETW6"/>
<protein>
    <submittedName>
        <fullName evidence="2">Uncharacterized protein</fullName>
    </submittedName>
</protein>
<name>A0A8E2ETW6_9PEZI</name>
<proteinExistence type="predicted"/>
<evidence type="ECO:0000313" key="3">
    <source>
        <dbReference type="Proteomes" id="UP000250140"/>
    </source>
</evidence>